<accession>A0A0D0AMW4</accession>
<dbReference type="AlphaFoldDB" id="A0A0D0AMW4"/>
<proteinExistence type="predicted"/>
<protein>
    <recommendedName>
        <fullName evidence="3">F-box domain-containing protein</fullName>
    </recommendedName>
</protein>
<dbReference type="EMBL" id="KN835952">
    <property type="protein sequence ID" value="KIK33388.1"/>
    <property type="molecule type" value="Genomic_DNA"/>
</dbReference>
<evidence type="ECO:0000313" key="1">
    <source>
        <dbReference type="EMBL" id="KIK33388.1"/>
    </source>
</evidence>
<gene>
    <name evidence="1" type="ORF">CY34DRAFT_18395</name>
</gene>
<dbReference type="HOGENOM" id="CLU_740050_0_0_1"/>
<name>A0A0D0AMW4_9AGAM</name>
<dbReference type="InParanoid" id="A0A0D0AMW4"/>
<sequence length="376" mass="41946">MPLPYQKTDTLSLNDSIFSPIHMQHQSHIHQLPVELFQQILLLIVNDVSNCPSIFKLINTRISGNFSSPPLVFTRVCRLWRIIAHSTTGLWSRIHVALSGGDEPLKPFLPCLLQCWLARSGSRPLTLHINRIRPGHAKCTGLLGHTSLSQADSQLLEILQTESRRWETVVGVFRGNEWPSSKLDTPQLRALECGSSMLEKFNTSNLRRLFISIGITTSPFPTCKKLQHLYLQYASSTIIRSLSVTFPLLETIAVQHVAGGHEGTSSHLVTYPCLESLTLPLPLDLDKNPHWPTAIFDGLNLPVLRKLTLVGHPTKLGVDRIVAALEVTATCNLQVIDFRTFKPKDEVDVEVVEPLLSVAREISVCSAVLRCRASRD</sequence>
<dbReference type="OrthoDB" id="2269034at2759"/>
<reference evidence="2" key="2">
    <citation type="submission" date="2015-01" db="EMBL/GenBank/DDBJ databases">
        <title>Evolutionary Origins and Diversification of the Mycorrhizal Mutualists.</title>
        <authorList>
            <consortium name="DOE Joint Genome Institute"/>
            <consortium name="Mycorrhizal Genomics Consortium"/>
            <person name="Kohler A."/>
            <person name="Kuo A."/>
            <person name="Nagy L.G."/>
            <person name="Floudas D."/>
            <person name="Copeland A."/>
            <person name="Barry K.W."/>
            <person name="Cichocki N."/>
            <person name="Veneault-Fourrey C."/>
            <person name="LaButti K."/>
            <person name="Lindquist E.A."/>
            <person name="Lipzen A."/>
            <person name="Lundell T."/>
            <person name="Morin E."/>
            <person name="Murat C."/>
            <person name="Riley R."/>
            <person name="Ohm R."/>
            <person name="Sun H."/>
            <person name="Tunlid A."/>
            <person name="Henrissat B."/>
            <person name="Grigoriev I.V."/>
            <person name="Hibbett D.S."/>
            <person name="Martin F."/>
        </authorList>
    </citation>
    <scope>NUCLEOTIDE SEQUENCE [LARGE SCALE GENOMIC DNA]</scope>
    <source>
        <strain evidence="2">UH-Slu-Lm8-n1</strain>
    </source>
</reference>
<reference evidence="1 2" key="1">
    <citation type="submission" date="2014-04" db="EMBL/GenBank/DDBJ databases">
        <authorList>
            <consortium name="DOE Joint Genome Institute"/>
            <person name="Kuo A."/>
            <person name="Ruytinx J."/>
            <person name="Rineau F."/>
            <person name="Colpaert J."/>
            <person name="Kohler A."/>
            <person name="Nagy L.G."/>
            <person name="Floudas D."/>
            <person name="Copeland A."/>
            <person name="Barry K.W."/>
            <person name="Cichocki N."/>
            <person name="Veneault-Fourrey C."/>
            <person name="LaButti K."/>
            <person name="Lindquist E.A."/>
            <person name="Lipzen A."/>
            <person name="Lundell T."/>
            <person name="Morin E."/>
            <person name="Murat C."/>
            <person name="Sun H."/>
            <person name="Tunlid A."/>
            <person name="Henrissat B."/>
            <person name="Grigoriev I.V."/>
            <person name="Hibbett D.S."/>
            <person name="Martin F."/>
            <person name="Nordberg H.P."/>
            <person name="Cantor M.N."/>
            <person name="Hua S.X."/>
        </authorList>
    </citation>
    <scope>NUCLEOTIDE SEQUENCE [LARGE SCALE GENOMIC DNA]</scope>
    <source>
        <strain evidence="1 2">UH-Slu-Lm8-n1</strain>
    </source>
</reference>
<evidence type="ECO:0008006" key="3">
    <source>
        <dbReference type="Google" id="ProtNLM"/>
    </source>
</evidence>
<dbReference type="Proteomes" id="UP000054485">
    <property type="component" value="Unassembled WGS sequence"/>
</dbReference>
<dbReference type="STRING" id="930992.A0A0D0AMW4"/>
<organism evidence="1 2">
    <name type="scientific">Suillus luteus UH-Slu-Lm8-n1</name>
    <dbReference type="NCBI Taxonomy" id="930992"/>
    <lineage>
        <taxon>Eukaryota</taxon>
        <taxon>Fungi</taxon>
        <taxon>Dikarya</taxon>
        <taxon>Basidiomycota</taxon>
        <taxon>Agaricomycotina</taxon>
        <taxon>Agaricomycetes</taxon>
        <taxon>Agaricomycetidae</taxon>
        <taxon>Boletales</taxon>
        <taxon>Suillineae</taxon>
        <taxon>Suillaceae</taxon>
        <taxon>Suillus</taxon>
    </lineage>
</organism>
<dbReference type="SUPFAM" id="SSF52047">
    <property type="entry name" value="RNI-like"/>
    <property type="match status" value="1"/>
</dbReference>
<keyword evidence="2" id="KW-1185">Reference proteome</keyword>
<evidence type="ECO:0000313" key="2">
    <source>
        <dbReference type="Proteomes" id="UP000054485"/>
    </source>
</evidence>